<name>A0A653K7T1_9GAMM</name>
<evidence type="ECO:0000313" key="5">
    <source>
        <dbReference type="EMBL" id="VXA56984.1"/>
    </source>
</evidence>
<dbReference type="EMBL" id="CABWKZ010000025">
    <property type="protein sequence ID" value="VXA56984.1"/>
    <property type="molecule type" value="Genomic_DNA"/>
</dbReference>
<dbReference type="CDD" id="cd02869">
    <property type="entry name" value="PseudoU_synth_RluA_like"/>
    <property type="match status" value="1"/>
</dbReference>
<comment type="catalytic activity">
    <reaction evidence="3">
        <text>a uridine in RNA = a pseudouridine in RNA</text>
        <dbReference type="Rhea" id="RHEA:48348"/>
        <dbReference type="Rhea" id="RHEA-COMP:12068"/>
        <dbReference type="Rhea" id="RHEA-COMP:12069"/>
        <dbReference type="ChEBI" id="CHEBI:65314"/>
        <dbReference type="ChEBI" id="CHEBI:65315"/>
    </reaction>
</comment>
<reference evidence="5 6" key="1">
    <citation type="submission" date="2019-10" db="EMBL/GenBank/DDBJ databases">
        <authorList>
            <person name="Karimi E."/>
        </authorList>
    </citation>
    <scope>NUCLEOTIDE SEQUENCE [LARGE SCALE GENOMIC DNA]</scope>
    <source>
        <strain evidence="5">Acinetobacter sp. 8BE</strain>
    </source>
</reference>
<organism evidence="5 6">
    <name type="scientific">Acinetobacter proteolyticus</name>
    <dbReference type="NCBI Taxonomy" id="1776741"/>
    <lineage>
        <taxon>Bacteria</taxon>
        <taxon>Pseudomonadati</taxon>
        <taxon>Pseudomonadota</taxon>
        <taxon>Gammaproteobacteria</taxon>
        <taxon>Moraxellales</taxon>
        <taxon>Moraxellaceae</taxon>
        <taxon>Acinetobacter</taxon>
    </lineage>
</organism>
<sequence>MVAKAVDATIITSHPVPDCICSVAMALNDNFIYTPPQDPLEIVYEDEDLLVINKPAGLLSVMGRLPEHQDSAYLRVLETYPAAKVTHRLDMATSGLLMFAKHRDAEVAISKMFQARTVKKYYVALVQGQIQSEGSVEVPLITDWENRPRQMVHFELGKSAKTLFQRIHYDAATDQSRVRLEPVTGRSHQLRVHMMHIGHPIMGDKLYHPEPAKFHLKRMALHAAYLAFQHPLKKHAVEIHSELKF</sequence>
<feature type="active site" evidence="2">
    <location>
        <position position="90"/>
    </location>
</feature>
<dbReference type="InterPro" id="IPR006145">
    <property type="entry name" value="PsdUridine_synth_RsuA/RluA"/>
</dbReference>
<dbReference type="SUPFAM" id="SSF55120">
    <property type="entry name" value="Pseudouridine synthase"/>
    <property type="match status" value="1"/>
</dbReference>
<dbReference type="NCBIfam" id="TIGR00005">
    <property type="entry name" value="rluA_subfam"/>
    <property type="match status" value="1"/>
</dbReference>
<dbReference type="AlphaFoldDB" id="A0A653K7T1"/>
<dbReference type="Pfam" id="PF00849">
    <property type="entry name" value="PseudoU_synth_2"/>
    <property type="match status" value="1"/>
</dbReference>
<evidence type="ECO:0000256" key="2">
    <source>
        <dbReference type="PIRSR" id="PIRSR606225-1"/>
    </source>
</evidence>
<dbReference type="GO" id="GO:0140098">
    <property type="term" value="F:catalytic activity, acting on RNA"/>
    <property type="evidence" value="ECO:0007669"/>
    <property type="project" value="UniProtKB-ARBA"/>
</dbReference>
<keyword evidence="5" id="KW-0456">Lyase</keyword>
<dbReference type="GO" id="GO:0000455">
    <property type="term" value="P:enzyme-directed rRNA pseudouridine synthesis"/>
    <property type="evidence" value="ECO:0007669"/>
    <property type="project" value="TreeGrafter"/>
</dbReference>
<proteinExistence type="inferred from homology"/>
<dbReference type="PANTHER" id="PTHR21600:SF89">
    <property type="entry name" value="RIBOSOMAL LARGE SUBUNIT PSEUDOURIDINE SYNTHASE A"/>
    <property type="match status" value="1"/>
</dbReference>
<dbReference type="PANTHER" id="PTHR21600">
    <property type="entry name" value="MITOCHONDRIAL RNA PSEUDOURIDINE SYNTHASE"/>
    <property type="match status" value="1"/>
</dbReference>
<evidence type="ECO:0000256" key="3">
    <source>
        <dbReference type="RuleBase" id="RU362028"/>
    </source>
</evidence>
<dbReference type="InterPro" id="IPR020103">
    <property type="entry name" value="PsdUridine_synth_cat_dom_sf"/>
</dbReference>
<dbReference type="GO" id="GO:0016829">
    <property type="term" value="F:lyase activity"/>
    <property type="evidence" value="ECO:0007669"/>
    <property type="project" value="UniProtKB-KW"/>
</dbReference>
<accession>A0A653K7T1</accession>
<dbReference type="InterPro" id="IPR006225">
    <property type="entry name" value="PsdUridine_synth_RluC/D"/>
</dbReference>
<dbReference type="GO" id="GO:0009982">
    <property type="term" value="F:pseudouridine synthase activity"/>
    <property type="evidence" value="ECO:0007669"/>
    <property type="project" value="InterPro"/>
</dbReference>
<dbReference type="Proteomes" id="UP000430404">
    <property type="component" value="Unassembled WGS sequence"/>
</dbReference>
<protein>
    <recommendedName>
        <fullName evidence="3">Pseudouridine synthase</fullName>
        <ecNumber evidence="3">5.4.99.-</ecNumber>
    </recommendedName>
</protein>
<dbReference type="EC" id="5.4.99.-" evidence="3"/>
<gene>
    <name evidence="5" type="ORF">ACI8B_310012</name>
</gene>
<dbReference type="InterPro" id="IPR050188">
    <property type="entry name" value="RluA_PseudoU_synthase"/>
</dbReference>
<evidence type="ECO:0000313" key="6">
    <source>
        <dbReference type="Proteomes" id="UP000430404"/>
    </source>
</evidence>
<dbReference type="Gene3D" id="3.30.2350.10">
    <property type="entry name" value="Pseudouridine synthase"/>
    <property type="match status" value="1"/>
</dbReference>
<evidence type="ECO:0000259" key="4">
    <source>
        <dbReference type="Pfam" id="PF00849"/>
    </source>
</evidence>
<evidence type="ECO:0000256" key="1">
    <source>
        <dbReference type="ARBA" id="ARBA00010876"/>
    </source>
</evidence>
<feature type="domain" description="Pseudouridine synthase RsuA/RluA-like" evidence="4">
    <location>
        <begin position="48"/>
        <end position="195"/>
    </location>
</feature>
<dbReference type="GO" id="GO:0003723">
    <property type="term" value="F:RNA binding"/>
    <property type="evidence" value="ECO:0007669"/>
    <property type="project" value="InterPro"/>
</dbReference>
<keyword evidence="3" id="KW-0413">Isomerase</keyword>
<comment type="function">
    <text evidence="3">Responsible for synthesis of pseudouridine from uracil.</text>
</comment>
<comment type="similarity">
    <text evidence="1 3">Belongs to the pseudouridine synthase RluA family.</text>
</comment>